<dbReference type="eggNOG" id="COG2205">
    <property type="taxonomic scope" value="Bacteria"/>
</dbReference>
<reference evidence="10 11" key="1">
    <citation type="submission" date="2011-04" db="EMBL/GenBank/DDBJ databases">
        <title>The Genome Sequence of Dysgonomonas mossii DSM 22836.</title>
        <authorList>
            <consortium name="The Broad Institute Genome Sequencing Platform"/>
            <person name="Earl A."/>
            <person name="Ward D."/>
            <person name="Feldgarden M."/>
            <person name="Gevers D."/>
            <person name="Pudlo N."/>
            <person name="Martens E."/>
            <person name="Allen-Vercoe E."/>
            <person name="Young S.K."/>
            <person name="Zeng Q."/>
            <person name="Gargeya S."/>
            <person name="Fitzgerald M."/>
            <person name="Haas B."/>
            <person name="Abouelleil A."/>
            <person name="Alvarado L."/>
            <person name="Arachchi H.M."/>
            <person name="Berlin A."/>
            <person name="Brown A."/>
            <person name="Chapman S.B."/>
            <person name="Chen Z."/>
            <person name="Dunbar C."/>
            <person name="Freedman E."/>
            <person name="Gearin G."/>
            <person name="Gellesch M."/>
            <person name="Goldberg J."/>
            <person name="Griggs A."/>
            <person name="Gujja S."/>
            <person name="Heiman D."/>
            <person name="Howarth C."/>
            <person name="Larson L."/>
            <person name="Lui A."/>
            <person name="MacDonald P.J.P."/>
            <person name="Mehta T."/>
            <person name="Montmayeur A."/>
            <person name="Murphy C."/>
            <person name="Neiman D."/>
            <person name="Pearson M."/>
            <person name="Priest M."/>
            <person name="Roberts A."/>
            <person name="Saif S."/>
            <person name="Shea T."/>
            <person name="Shenoy N."/>
            <person name="Sisk P."/>
            <person name="Stolte C."/>
            <person name="Sykes S."/>
            <person name="Yandava C."/>
            <person name="Wortman J."/>
            <person name="Nusbaum C."/>
            <person name="Birren B."/>
        </authorList>
    </citation>
    <scope>NUCLEOTIDE SEQUENCE [LARGE SCALE GENOMIC DNA]</scope>
    <source>
        <strain evidence="10 11">DSM 22836</strain>
    </source>
</reference>
<sequence length="916" mass="106770">MDMKYRQYSKDELIQRIKDLEYDNFALQKELINKYVGNVSYSNTEETNVNLLHDRERAFEILLKTCDSLFLFRYDGTCVDCIIKSNHWFLKSEQIVGQNIFDILPKETALNFKAHFDDVVANGGTSSQNYDLPLKRNTIYFKCIIQLYDKEFVLCQYRDITQRSQMKKRLDNANRKLKETQKIAKIGHWKYNPLVGMLYYSGFGNIFSIVEEEAIISIDEYSSKIHPADKEAFIDYLNGRIYNGKYLDYRRVYTKDNYSIVSYIRTQITSVYEYKGETIIEGYVQNIDDVIKNRWEYETVNFMNNVTSDHIFGVFMEDGQLIFANQQFLLHNNISKDKDISDYKITELKQLSLEQWDLILKKLESNESYKYNIIYTDSETEKTSYFDCISYLTRDTFGTKFIWSYWSNTTKQKYAEIESKNTRNLMNMVLDNMPISVFIKNPLNDYKYIYWNKISTQFYLVQNDDFSDKTDFDIFPKEVAERYRAEDIAVFETGVPQRVFQEFVDDEGNIRYVDILKIRLNSETDNSSLVIGLGWDITELKQIEKELTTAKLKAEQLDKLKSAFLSNMSHEIRTPLNAILGFSRIIAETDDQEKRNYYFNFVESNSGRLLGLVNEILDFSKIESGIVEFEPEDFDFGMLCLEIYETYASQCHPETELIYNNIGAELWIRSDRNRIHQVLSNLIINAQKFTKKGYIKYGFEVIDNNVKVYVNDSGIGIVEDQLDKIFERFMQVDSNAIGTGLGLAICRSIVERLGGEISVTSELQKGSCFTFTLPYEPIRNWEAEEGNSENSIKPYSFEQNCTILVADDDDNSYQLIDAMIGEEYALIQGLNGMEAVRMFEEYNPDIILMDLNMPTLDGFEATKIIRQVSPDVIIIAISAKAYEKDIKKAIDSGCNEFLAKPICKDKLIETIHKYII</sequence>
<feature type="domain" description="PAC" evidence="9">
    <location>
        <begin position="497"/>
        <end position="549"/>
    </location>
</feature>
<dbReference type="GO" id="GO:0005886">
    <property type="term" value="C:plasma membrane"/>
    <property type="evidence" value="ECO:0007669"/>
    <property type="project" value="TreeGrafter"/>
</dbReference>
<evidence type="ECO:0000256" key="2">
    <source>
        <dbReference type="ARBA" id="ARBA00012438"/>
    </source>
</evidence>
<dbReference type="CDD" id="cd16922">
    <property type="entry name" value="HATPase_EvgS-ArcB-TorS-like"/>
    <property type="match status" value="1"/>
</dbReference>
<proteinExistence type="predicted"/>
<feature type="domain" description="Histidine kinase" evidence="7">
    <location>
        <begin position="567"/>
        <end position="777"/>
    </location>
</feature>
<keyword evidence="3 6" id="KW-0597">Phosphoprotein</keyword>
<dbReference type="PROSITE" id="PS50109">
    <property type="entry name" value="HIS_KIN"/>
    <property type="match status" value="1"/>
</dbReference>
<gene>
    <name evidence="10" type="ORF">HMPREF9456_02190</name>
</gene>
<evidence type="ECO:0000256" key="5">
    <source>
        <dbReference type="ARBA" id="ARBA00022777"/>
    </source>
</evidence>
<feature type="domain" description="Response regulatory" evidence="8">
    <location>
        <begin position="802"/>
        <end position="915"/>
    </location>
</feature>
<dbReference type="AlphaFoldDB" id="F8X2B0"/>
<dbReference type="PRINTS" id="PR00344">
    <property type="entry name" value="BCTRLSENSOR"/>
</dbReference>
<evidence type="ECO:0000259" key="9">
    <source>
        <dbReference type="PROSITE" id="PS50113"/>
    </source>
</evidence>
<dbReference type="GO" id="GO:0009927">
    <property type="term" value="F:histidine phosphotransfer kinase activity"/>
    <property type="evidence" value="ECO:0007669"/>
    <property type="project" value="TreeGrafter"/>
</dbReference>
<dbReference type="GO" id="GO:0000155">
    <property type="term" value="F:phosphorelay sensor kinase activity"/>
    <property type="evidence" value="ECO:0007669"/>
    <property type="project" value="InterPro"/>
</dbReference>
<dbReference type="Gene3D" id="3.30.565.10">
    <property type="entry name" value="Histidine kinase-like ATPase, C-terminal domain"/>
    <property type="match status" value="1"/>
</dbReference>
<dbReference type="InterPro" id="IPR001789">
    <property type="entry name" value="Sig_transdc_resp-reg_receiver"/>
</dbReference>
<dbReference type="Gene3D" id="1.10.287.130">
    <property type="match status" value="1"/>
</dbReference>
<dbReference type="InterPro" id="IPR003661">
    <property type="entry name" value="HisK_dim/P_dom"/>
</dbReference>
<dbReference type="InterPro" id="IPR036890">
    <property type="entry name" value="HATPase_C_sf"/>
</dbReference>
<dbReference type="SUPFAM" id="SSF55785">
    <property type="entry name" value="PYP-like sensor domain (PAS domain)"/>
    <property type="match status" value="2"/>
</dbReference>
<dbReference type="SMART" id="SM00448">
    <property type="entry name" value="REC"/>
    <property type="match status" value="1"/>
</dbReference>
<dbReference type="InterPro" id="IPR005467">
    <property type="entry name" value="His_kinase_dom"/>
</dbReference>
<protein>
    <recommendedName>
        <fullName evidence="2">histidine kinase</fullName>
        <ecNumber evidence="2">2.7.13.3</ecNumber>
    </recommendedName>
</protein>
<feature type="modified residue" description="4-aspartylphosphate" evidence="6">
    <location>
        <position position="850"/>
    </location>
</feature>
<keyword evidence="5" id="KW-0418">Kinase</keyword>
<evidence type="ECO:0000256" key="6">
    <source>
        <dbReference type="PROSITE-ProRule" id="PRU00169"/>
    </source>
</evidence>
<name>F8X2B0_9BACT</name>
<dbReference type="EC" id="2.7.13.3" evidence="2"/>
<dbReference type="STRING" id="742767.HMPREF9456_02190"/>
<evidence type="ECO:0000256" key="3">
    <source>
        <dbReference type="ARBA" id="ARBA00022553"/>
    </source>
</evidence>
<dbReference type="Proteomes" id="UP000006420">
    <property type="component" value="Unassembled WGS sequence"/>
</dbReference>
<comment type="catalytic activity">
    <reaction evidence="1">
        <text>ATP + protein L-histidine = ADP + protein N-phospho-L-histidine.</text>
        <dbReference type="EC" id="2.7.13.3"/>
    </reaction>
</comment>
<organism evidence="10 11">
    <name type="scientific">Dysgonomonas mossii DSM 22836</name>
    <dbReference type="NCBI Taxonomy" id="742767"/>
    <lineage>
        <taxon>Bacteria</taxon>
        <taxon>Pseudomonadati</taxon>
        <taxon>Bacteroidota</taxon>
        <taxon>Bacteroidia</taxon>
        <taxon>Bacteroidales</taxon>
        <taxon>Dysgonomonadaceae</taxon>
        <taxon>Dysgonomonas</taxon>
    </lineage>
</organism>
<dbReference type="InterPro" id="IPR013656">
    <property type="entry name" value="PAS_4"/>
</dbReference>
<dbReference type="SUPFAM" id="SSF55874">
    <property type="entry name" value="ATPase domain of HSP90 chaperone/DNA topoisomerase II/histidine kinase"/>
    <property type="match status" value="1"/>
</dbReference>
<dbReference type="Gene3D" id="3.40.50.2300">
    <property type="match status" value="1"/>
</dbReference>
<dbReference type="SMART" id="SM00388">
    <property type="entry name" value="HisKA"/>
    <property type="match status" value="1"/>
</dbReference>
<dbReference type="Pfam" id="PF08448">
    <property type="entry name" value="PAS_4"/>
    <property type="match status" value="1"/>
</dbReference>
<comment type="caution">
    <text evidence="10">The sequence shown here is derived from an EMBL/GenBank/DDBJ whole genome shotgun (WGS) entry which is preliminary data.</text>
</comment>
<dbReference type="PANTHER" id="PTHR43047">
    <property type="entry name" value="TWO-COMPONENT HISTIDINE PROTEIN KINASE"/>
    <property type="match status" value="1"/>
</dbReference>
<dbReference type="PROSITE" id="PS50113">
    <property type="entry name" value="PAC"/>
    <property type="match status" value="1"/>
</dbReference>
<dbReference type="PANTHER" id="PTHR43047:SF72">
    <property type="entry name" value="OSMOSENSING HISTIDINE PROTEIN KINASE SLN1"/>
    <property type="match status" value="1"/>
</dbReference>
<evidence type="ECO:0000259" key="7">
    <source>
        <dbReference type="PROSITE" id="PS50109"/>
    </source>
</evidence>
<dbReference type="Pfam" id="PF02518">
    <property type="entry name" value="HATPase_c"/>
    <property type="match status" value="1"/>
</dbReference>
<dbReference type="InterPro" id="IPR011006">
    <property type="entry name" value="CheY-like_superfamily"/>
</dbReference>
<dbReference type="InterPro" id="IPR000700">
    <property type="entry name" value="PAS-assoc_C"/>
</dbReference>
<evidence type="ECO:0000256" key="1">
    <source>
        <dbReference type="ARBA" id="ARBA00000085"/>
    </source>
</evidence>
<accession>F8X2B0</accession>
<dbReference type="OrthoDB" id="9796457at2"/>
<dbReference type="EMBL" id="ADLW01000010">
    <property type="protein sequence ID" value="EGK05926.1"/>
    <property type="molecule type" value="Genomic_DNA"/>
</dbReference>
<dbReference type="CDD" id="cd00082">
    <property type="entry name" value="HisKA"/>
    <property type="match status" value="1"/>
</dbReference>
<dbReference type="SUPFAM" id="SSF47384">
    <property type="entry name" value="Homodimeric domain of signal transducing histidine kinase"/>
    <property type="match status" value="1"/>
</dbReference>
<dbReference type="SUPFAM" id="SSF52172">
    <property type="entry name" value="CheY-like"/>
    <property type="match status" value="1"/>
</dbReference>
<dbReference type="Pfam" id="PF00512">
    <property type="entry name" value="HisKA"/>
    <property type="match status" value="1"/>
</dbReference>
<dbReference type="InterPro" id="IPR003594">
    <property type="entry name" value="HATPase_dom"/>
</dbReference>
<dbReference type="InterPro" id="IPR036097">
    <property type="entry name" value="HisK_dim/P_sf"/>
</dbReference>
<evidence type="ECO:0000259" key="8">
    <source>
        <dbReference type="PROSITE" id="PS50110"/>
    </source>
</evidence>
<dbReference type="CDD" id="cd17546">
    <property type="entry name" value="REC_hyHK_CKI1_RcsC-like"/>
    <property type="match status" value="1"/>
</dbReference>
<dbReference type="Pfam" id="PF00072">
    <property type="entry name" value="Response_reg"/>
    <property type="match status" value="1"/>
</dbReference>
<keyword evidence="4" id="KW-0808">Transferase</keyword>
<evidence type="ECO:0000313" key="10">
    <source>
        <dbReference type="EMBL" id="EGK05926.1"/>
    </source>
</evidence>
<evidence type="ECO:0000313" key="11">
    <source>
        <dbReference type="Proteomes" id="UP000006420"/>
    </source>
</evidence>
<dbReference type="SMART" id="SM00387">
    <property type="entry name" value="HATPase_c"/>
    <property type="match status" value="1"/>
</dbReference>
<keyword evidence="11" id="KW-1185">Reference proteome</keyword>
<dbReference type="FunFam" id="3.30.565.10:FF:000006">
    <property type="entry name" value="Sensor histidine kinase WalK"/>
    <property type="match status" value="1"/>
</dbReference>
<dbReference type="HOGENOM" id="CLU_000445_114_42_10"/>
<dbReference type="InterPro" id="IPR004358">
    <property type="entry name" value="Sig_transdc_His_kin-like_C"/>
</dbReference>
<dbReference type="InterPro" id="IPR035965">
    <property type="entry name" value="PAS-like_dom_sf"/>
</dbReference>
<evidence type="ECO:0000256" key="4">
    <source>
        <dbReference type="ARBA" id="ARBA00022679"/>
    </source>
</evidence>
<dbReference type="PROSITE" id="PS50110">
    <property type="entry name" value="RESPONSE_REGULATORY"/>
    <property type="match status" value="1"/>
</dbReference>
<dbReference type="Gene3D" id="3.30.450.20">
    <property type="entry name" value="PAS domain"/>
    <property type="match status" value="2"/>
</dbReference>